<evidence type="ECO:0000259" key="6">
    <source>
        <dbReference type="Pfam" id="PF01055"/>
    </source>
</evidence>
<keyword evidence="9" id="KW-1185">Reference proteome</keyword>
<keyword evidence="2 4" id="KW-0378">Hydrolase</keyword>
<feature type="domain" description="Glycoside hydrolase family 31 TIM barrel" evidence="6">
    <location>
        <begin position="278"/>
        <end position="569"/>
    </location>
</feature>
<dbReference type="InterPro" id="IPR050985">
    <property type="entry name" value="Alpha-glycosidase_related"/>
</dbReference>
<evidence type="ECO:0000256" key="3">
    <source>
        <dbReference type="ARBA" id="ARBA00023295"/>
    </source>
</evidence>
<sequence length="755" mass="82908" precursor="true">MALVFSLRAAARRLWRTLSGAAALAVLLTEAHAQGHVAPWTTPIVVEAPTFRVRIDPAGFRYGIERRDGTVLAAPHAESGLQIRTESGGGAVVSTSNAAVSPRGLDATVRTADGIEARVAMTIEPSGFRLSVKPAADGRYTIVARTSGVGPAFGLADHAAFKRTTTELTGFELERFRAGSAGSGAVRLVSNFIIAPRQGVAHVNVHPGLKVVRVTAAEQAQGSRDVRELTALHYFVGTPQEIYQRFLDVRNASGYKVYKPKYEWFGVGWEAWGALAWDTNQRTVTENVTRYLDAGFPLRWMVIGSGFWPRHDPRFHATTSFGLWDPSLYPDPKGLIDTFHRRGLKVTLGLRIAFIPDGPFAAEGVQRGFFLTDNDKPALFTIGFPRVPVHLLDAFKPGAVDWYLALCQKWLDYGIDGFKEDLYGFGKYDLRDDKIDPVNAALMDRGAYVMGRNAYLGSPADLHRYNDFNYWETQDRGPINGLALAYSGFPYVYPDIVGGTIAATETQGKRTIPDAALKQYLMRNARYASVHPSMAVGYGPWNLEDDQVSRIMLESTLLHARLHPYIYSAAVQTHRTGFPFTMTPLPLAFPDDPAVYALENTTRRGYQWLIGDALMAIPLYGDDYATANTRDVYLPRGRWIDYDTGTAYEGPTTLSAHAIPVTRNPLLVGGTGVVVEERDGRLVARIYPVTSKASTTFHHRDGRDTSVRIEVESWRQPAVVTGGGVSVEAVHDGVALTFPIEPGASYVVRSAAARP</sequence>
<dbReference type="InterPro" id="IPR017853">
    <property type="entry name" value="GH"/>
</dbReference>
<reference evidence="8 9" key="1">
    <citation type="journal article" date="2016" name="Genome Announc.">
        <title>First Complete Genome Sequence of a Subdivision 6 Acidobacterium Strain.</title>
        <authorList>
            <person name="Huang S."/>
            <person name="Vieira S."/>
            <person name="Bunk B."/>
            <person name="Riedel T."/>
            <person name="Sproer C."/>
            <person name="Overmann J."/>
        </authorList>
    </citation>
    <scope>NUCLEOTIDE SEQUENCE [LARGE SCALE GENOMIC DNA]</scope>
    <source>
        <strain evidence="9">DSM 100886 HEG_-6_39</strain>
    </source>
</reference>
<dbReference type="STRING" id="1855912.LuPra_02643"/>
<dbReference type="PANTHER" id="PTHR43053">
    <property type="entry name" value="GLYCOSIDASE FAMILY 31"/>
    <property type="match status" value="1"/>
</dbReference>
<dbReference type="Pfam" id="PF01055">
    <property type="entry name" value="Glyco_hydro_31_2nd"/>
    <property type="match status" value="1"/>
</dbReference>
<keyword evidence="3 4" id="KW-0326">Glycosidase</keyword>
<name>A0A143PLW8_LUTPR</name>
<evidence type="ECO:0000313" key="8">
    <source>
        <dbReference type="EMBL" id="AMY09426.1"/>
    </source>
</evidence>
<dbReference type="EMBL" id="CP015136">
    <property type="protein sequence ID" value="AMY09426.1"/>
    <property type="molecule type" value="Genomic_DNA"/>
</dbReference>
<evidence type="ECO:0000256" key="1">
    <source>
        <dbReference type="ARBA" id="ARBA00007806"/>
    </source>
</evidence>
<accession>A0A143PLW8</accession>
<dbReference type="AlphaFoldDB" id="A0A143PLW8"/>
<gene>
    <name evidence="8" type="primary">yicI</name>
    <name evidence="8" type="ORF">LuPra_02643</name>
</gene>
<feature type="chain" id="PRO_5007511623" evidence="5">
    <location>
        <begin position="34"/>
        <end position="755"/>
    </location>
</feature>
<dbReference type="InterPro" id="IPR048395">
    <property type="entry name" value="Glyco_hydro_31_C"/>
</dbReference>
<dbReference type="SUPFAM" id="SSF51011">
    <property type="entry name" value="Glycosyl hydrolase domain"/>
    <property type="match status" value="1"/>
</dbReference>
<dbReference type="KEGG" id="abac:LuPra_02643"/>
<evidence type="ECO:0000256" key="5">
    <source>
        <dbReference type="SAM" id="SignalP"/>
    </source>
</evidence>
<proteinExistence type="inferred from homology"/>
<evidence type="ECO:0000256" key="2">
    <source>
        <dbReference type="ARBA" id="ARBA00022801"/>
    </source>
</evidence>
<dbReference type="EC" id="3.2.1.177" evidence="8"/>
<evidence type="ECO:0000256" key="4">
    <source>
        <dbReference type="RuleBase" id="RU361185"/>
    </source>
</evidence>
<dbReference type="OrthoDB" id="176168at2"/>
<dbReference type="Proteomes" id="UP000076079">
    <property type="component" value="Chromosome"/>
</dbReference>
<dbReference type="Gene3D" id="3.20.20.80">
    <property type="entry name" value="Glycosidases"/>
    <property type="match status" value="1"/>
</dbReference>
<feature type="domain" description="Glycosyl hydrolase family 31 C-terminal" evidence="7">
    <location>
        <begin position="582"/>
        <end position="668"/>
    </location>
</feature>
<dbReference type="RefSeq" id="WP_110171173.1">
    <property type="nucleotide sequence ID" value="NZ_CP015136.1"/>
</dbReference>
<dbReference type="InterPro" id="IPR013780">
    <property type="entry name" value="Glyco_hydro_b"/>
</dbReference>
<dbReference type="SUPFAM" id="SSF51445">
    <property type="entry name" value="(Trans)glycosidases"/>
    <property type="match status" value="1"/>
</dbReference>
<feature type="signal peptide" evidence="5">
    <location>
        <begin position="1"/>
        <end position="33"/>
    </location>
</feature>
<evidence type="ECO:0000259" key="7">
    <source>
        <dbReference type="Pfam" id="PF21365"/>
    </source>
</evidence>
<reference evidence="9" key="2">
    <citation type="submission" date="2016-04" db="EMBL/GenBank/DDBJ databases">
        <title>First Complete Genome Sequence of a Subdivision 6 Acidobacterium.</title>
        <authorList>
            <person name="Huang S."/>
            <person name="Vieira S."/>
            <person name="Bunk B."/>
            <person name="Riedel T."/>
            <person name="Sproeer C."/>
            <person name="Overmann J."/>
        </authorList>
    </citation>
    <scope>NUCLEOTIDE SEQUENCE [LARGE SCALE GENOMIC DNA]</scope>
    <source>
        <strain evidence="9">DSM 100886 HEG_-6_39</strain>
    </source>
</reference>
<dbReference type="Pfam" id="PF21365">
    <property type="entry name" value="Glyco_hydro_31_3rd"/>
    <property type="match status" value="1"/>
</dbReference>
<comment type="similarity">
    <text evidence="1 4">Belongs to the glycosyl hydrolase 31 family.</text>
</comment>
<dbReference type="GO" id="GO:0005975">
    <property type="term" value="P:carbohydrate metabolic process"/>
    <property type="evidence" value="ECO:0007669"/>
    <property type="project" value="InterPro"/>
</dbReference>
<dbReference type="InterPro" id="IPR000322">
    <property type="entry name" value="Glyco_hydro_31_TIM"/>
</dbReference>
<dbReference type="Gene3D" id="2.60.40.1180">
    <property type="entry name" value="Golgi alpha-mannosidase II"/>
    <property type="match status" value="1"/>
</dbReference>
<evidence type="ECO:0000313" key="9">
    <source>
        <dbReference type="Proteomes" id="UP000076079"/>
    </source>
</evidence>
<keyword evidence="5" id="KW-0732">Signal</keyword>
<organism evidence="8 9">
    <name type="scientific">Luteitalea pratensis</name>
    <dbReference type="NCBI Taxonomy" id="1855912"/>
    <lineage>
        <taxon>Bacteria</taxon>
        <taxon>Pseudomonadati</taxon>
        <taxon>Acidobacteriota</taxon>
        <taxon>Vicinamibacteria</taxon>
        <taxon>Vicinamibacterales</taxon>
        <taxon>Vicinamibacteraceae</taxon>
        <taxon>Luteitalea</taxon>
    </lineage>
</organism>
<dbReference type="PANTHER" id="PTHR43053:SF4">
    <property type="entry name" value="MYOGENESIS-REGULATING GLYCOSIDASE"/>
    <property type="match status" value="1"/>
</dbReference>
<dbReference type="GO" id="GO:0061634">
    <property type="term" value="F:alpha-D-xyloside xylohydrolase"/>
    <property type="evidence" value="ECO:0007669"/>
    <property type="project" value="UniProtKB-EC"/>
</dbReference>
<protein>
    <submittedName>
        <fullName evidence="8">Alpha-xylosidase</fullName>
        <ecNumber evidence="8">3.2.1.177</ecNumber>
    </submittedName>
</protein>